<organism evidence="1 2">
    <name type="scientific">Rugosimonospora africana</name>
    <dbReference type="NCBI Taxonomy" id="556532"/>
    <lineage>
        <taxon>Bacteria</taxon>
        <taxon>Bacillati</taxon>
        <taxon>Actinomycetota</taxon>
        <taxon>Actinomycetes</taxon>
        <taxon>Micromonosporales</taxon>
        <taxon>Micromonosporaceae</taxon>
        <taxon>Rugosimonospora</taxon>
    </lineage>
</organism>
<protein>
    <submittedName>
        <fullName evidence="1">Uncharacterized protein</fullName>
    </submittedName>
</protein>
<proteinExistence type="predicted"/>
<dbReference type="AlphaFoldDB" id="A0A8J3VQF2"/>
<keyword evidence="2" id="KW-1185">Reference proteome</keyword>
<comment type="caution">
    <text evidence="1">The sequence shown here is derived from an EMBL/GenBank/DDBJ whole genome shotgun (WGS) entry which is preliminary data.</text>
</comment>
<reference evidence="1" key="1">
    <citation type="submission" date="2021-01" db="EMBL/GenBank/DDBJ databases">
        <title>Whole genome shotgun sequence of Rugosimonospora africana NBRC 104875.</title>
        <authorList>
            <person name="Komaki H."/>
            <person name="Tamura T."/>
        </authorList>
    </citation>
    <scope>NUCLEOTIDE SEQUENCE</scope>
    <source>
        <strain evidence="1">NBRC 104875</strain>
    </source>
</reference>
<dbReference type="EMBL" id="BONZ01000030">
    <property type="protein sequence ID" value="GIH15070.1"/>
    <property type="molecule type" value="Genomic_DNA"/>
</dbReference>
<dbReference type="RefSeq" id="WP_203918698.1">
    <property type="nucleotide sequence ID" value="NZ_BONZ01000030.1"/>
</dbReference>
<evidence type="ECO:0000313" key="1">
    <source>
        <dbReference type="EMBL" id="GIH15070.1"/>
    </source>
</evidence>
<name>A0A8J3VQF2_9ACTN</name>
<sequence>MFRKLEAMGSGLLGLFVPRVDAGACGAQQLEHYGSCWQCESQCGYWASCAAECRSGCGCQVIYCEC</sequence>
<accession>A0A8J3VQF2</accession>
<evidence type="ECO:0000313" key="2">
    <source>
        <dbReference type="Proteomes" id="UP000642748"/>
    </source>
</evidence>
<dbReference type="Proteomes" id="UP000642748">
    <property type="component" value="Unassembled WGS sequence"/>
</dbReference>
<gene>
    <name evidence="1" type="ORF">Raf01_32420</name>
</gene>